<organism evidence="1 2">
    <name type="scientific">Anaerobacillus alkalidiazotrophicus</name>
    <dbReference type="NCBI Taxonomy" id="472963"/>
    <lineage>
        <taxon>Bacteria</taxon>
        <taxon>Bacillati</taxon>
        <taxon>Bacillota</taxon>
        <taxon>Bacilli</taxon>
        <taxon>Bacillales</taxon>
        <taxon>Bacillaceae</taxon>
        <taxon>Anaerobacillus</taxon>
    </lineage>
</organism>
<dbReference type="Proteomes" id="UP000180057">
    <property type="component" value="Unassembled WGS sequence"/>
</dbReference>
<evidence type="ECO:0000313" key="1">
    <source>
        <dbReference type="EMBL" id="OIJ17696.1"/>
    </source>
</evidence>
<evidence type="ECO:0008006" key="3">
    <source>
        <dbReference type="Google" id="ProtNLM"/>
    </source>
</evidence>
<dbReference type="OrthoDB" id="2988533at2"/>
<dbReference type="SUPFAM" id="SSF55781">
    <property type="entry name" value="GAF domain-like"/>
    <property type="match status" value="1"/>
</dbReference>
<name>A0A1S2LZC4_9BACI</name>
<keyword evidence="2" id="KW-1185">Reference proteome</keyword>
<sequence length="154" mass="17805">MNKSDKLDELRLEIGMIADQVNSRHEFYLGIITTIARHIPEYFGVAIYQCIDNYYSIFASYGNISENLNVKFGDGMFSICSIRGKVTIHNELCATRAYAPFYNGQHVIGVLYVEVHNVKYEVTDEDRIFLQEVTRYIEVRGRQYENSVVDNNDV</sequence>
<dbReference type="RefSeq" id="WP_071390789.1">
    <property type="nucleotide sequence ID" value="NZ_MLQS01000031.1"/>
</dbReference>
<dbReference type="STRING" id="472963.BKP45_19185"/>
<gene>
    <name evidence="1" type="ORF">BKP45_19185</name>
</gene>
<dbReference type="AlphaFoldDB" id="A0A1S2LZC4"/>
<proteinExistence type="predicted"/>
<reference evidence="1 2" key="1">
    <citation type="submission" date="2016-10" db="EMBL/GenBank/DDBJ databases">
        <title>Draft genome sequences of four alkaliphilic bacteria belonging to the Anaerobacillus genus.</title>
        <authorList>
            <person name="Bassil N.M."/>
            <person name="Lloyd J.R."/>
        </authorList>
    </citation>
    <scope>NUCLEOTIDE SEQUENCE [LARGE SCALE GENOMIC DNA]</scope>
    <source>
        <strain evidence="1 2">DSM 22531</strain>
    </source>
</reference>
<comment type="caution">
    <text evidence="1">The sequence shown here is derived from an EMBL/GenBank/DDBJ whole genome shotgun (WGS) entry which is preliminary data.</text>
</comment>
<dbReference type="EMBL" id="MLQS01000031">
    <property type="protein sequence ID" value="OIJ17696.1"/>
    <property type="molecule type" value="Genomic_DNA"/>
</dbReference>
<protein>
    <recommendedName>
        <fullName evidence="3">GAF domain-containing protein</fullName>
    </recommendedName>
</protein>
<accession>A0A1S2LZC4</accession>
<evidence type="ECO:0000313" key="2">
    <source>
        <dbReference type="Proteomes" id="UP000180057"/>
    </source>
</evidence>